<comment type="similarity">
    <text evidence="4">Belongs to the SIMIBI class G3E GTPase family. ZNG1 subfamily.</text>
</comment>
<dbReference type="Gene3D" id="3.30.1220.10">
    <property type="entry name" value="CobW-like, C-terminal domain"/>
    <property type="match status" value="1"/>
</dbReference>
<organism evidence="8 9">
    <name type="scientific">Marinomonas primoryensis</name>
    <dbReference type="NCBI Taxonomy" id="178399"/>
    <lineage>
        <taxon>Bacteria</taxon>
        <taxon>Pseudomonadati</taxon>
        <taxon>Pseudomonadota</taxon>
        <taxon>Gammaproteobacteria</taxon>
        <taxon>Oceanospirillales</taxon>
        <taxon>Oceanospirillaceae</taxon>
        <taxon>Marinomonas</taxon>
    </lineage>
</organism>
<protein>
    <submittedName>
        <fullName evidence="8">Cobalamin biosynthesis protein CobW</fullName>
    </submittedName>
</protein>
<dbReference type="SUPFAM" id="SSF52540">
    <property type="entry name" value="P-loop containing nucleoside triphosphate hydrolases"/>
    <property type="match status" value="1"/>
</dbReference>
<evidence type="ECO:0000256" key="3">
    <source>
        <dbReference type="ARBA" id="ARBA00023186"/>
    </source>
</evidence>
<dbReference type="Pfam" id="PF07683">
    <property type="entry name" value="CobW_C"/>
    <property type="match status" value="1"/>
</dbReference>
<dbReference type="PANTHER" id="PTHR13748:SF62">
    <property type="entry name" value="COBW DOMAIN-CONTAINING PROTEIN"/>
    <property type="match status" value="1"/>
</dbReference>
<keyword evidence="1" id="KW-0547">Nucleotide-binding</keyword>
<dbReference type="Proteomes" id="UP000249898">
    <property type="component" value="Chromosome"/>
</dbReference>
<evidence type="ECO:0000313" key="9">
    <source>
        <dbReference type="Proteomes" id="UP000249898"/>
    </source>
</evidence>
<evidence type="ECO:0000313" key="8">
    <source>
        <dbReference type="EMBL" id="AWY00088.1"/>
    </source>
</evidence>
<dbReference type="NCBIfam" id="TIGR02475">
    <property type="entry name" value="CobW"/>
    <property type="match status" value="1"/>
</dbReference>
<dbReference type="OrthoDB" id="9808822at2"/>
<gene>
    <name evidence="8" type="ORF">A8139_08835</name>
</gene>
<sequence>MQLNKIPTTIVTGFLGSGKTTLLSNVLKQAAGKRIAVIVNEFGELDIDSDLLRSCPLDCPEGTEDGQEGGQRSDDGFYELANGCICCTVEEEFLPVMKQLVARRGDIDHILIETSGLALPKPLVQAFNWPGIKEYCTVDAVITVVDGEAVAAGRFAHDEDKVQAQRDADENLDHDPSLQELLDDQLSAADLVVVTKNDLLDEAARTRVQAIIAHKVPNTVKTVYIENGEAALDVLLGIDAATESRIDDVHNHHDHHHAHGGHHDHAHDHFDSFVVTLGEVQSDLLQETLSQLVEEHNIFRVKGFAAVHGKPMRQVFQVVGTRLDRYFDRLWQPEEVRKTQLVFIGKGITKEKIEGILHDALSA</sequence>
<accession>A0A2Z4PR64</accession>
<dbReference type="SUPFAM" id="SSF90002">
    <property type="entry name" value="Hypothetical protein YjiA, C-terminal domain"/>
    <property type="match status" value="1"/>
</dbReference>
<evidence type="ECO:0000256" key="6">
    <source>
        <dbReference type="ARBA" id="ARBA00049117"/>
    </source>
</evidence>
<evidence type="ECO:0000256" key="1">
    <source>
        <dbReference type="ARBA" id="ARBA00022741"/>
    </source>
</evidence>
<evidence type="ECO:0000256" key="5">
    <source>
        <dbReference type="ARBA" id="ARBA00045658"/>
    </source>
</evidence>
<comment type="catalytic activity">
    <reaction evidence="6">
        <text>GTP + H2O = GDP + phosphate + H(+)</text>
        <dbReference type="Rhea" id="RHEA:19669"/>
        <dbReference type="ChEBI" id="CHEBI:15377"/>
        <dbReference type="ChEBI" id="CHEBI:15378"/>
        <dbReference type="ChEBI" id="CHEBI:37565"/>
        <dbReference type="ChEBI" id="CHEBI:43474"/>
        <dbReference type="ChEBI" id="CHEBI:58189"/>
    </reaction>
    <physiologicalReaction direction="left-to-right" evidence="6">
        <dbReference type="Rhea" id="RHEA:19670"/>
    </physiologicalReaction>
</comment>
<dbReference type="InterPro" id="IPR012824">
    <property type="entry name" value="CobW"/>
</dbReference>
<dbReference type="GO" id="GO:0009236">
    <property type="term" value="P:cobalamin biosynthetic process"/>
    <property type="evidence" value="ECO:0007669"/>
    <property type="project" value="InterPro"/>
</dbReference>
<reference evidence="8 9" key="1">
    <citation type="submission" date="2016-06" db="EMBL/GenBank/DDBJ databases">
        <title>The sequenced genome of the ice-adhering bacterium Marinomonas primoryensis, from Antarctica.</title>
        <authorList>
            <person name="Graham L."/>
            <person name="Vance T.D.R."/>
            <person name="Davies P.L."/>
        </authorList>
    </citation>
    <scope>NUCLEOTIDE SEQUENCE [LARGE SCALE GENOMIC DNA]</scope>
    <source>
        <strain evidence="8 9">AceL</strain>
    </source>
</reference>
<evidence type="ECO:0000259" key="7">
    <source>
        <dbReference type="SMART" id="SM00833"/>
    </source>
</evidence>
<dbReference type="InterPro" id="IPR027417">
    <property type="entry name" value="P-loop_NTPase"/>
</dbReference>
<feature type="domain" description="CobW C-terminal" evidence="7">
    <location>
        <begin position="270"/>
        <end position="361"/>
    </location>
</feature>
<dbReference type="InterPro" id="IPR003495">
    <property type="entry name" value="CobW/HypB/UreG_nucleotide-bd"/>
</dbReference>
<dbReference type="GO" id="GO:0005737">
    <property type="term" value="C:cytoplasm"/>
    <property type="evidence" value="ECO:0007669"/>
    <property type="project" value="TreeGrafter"/>
</dbReference>
<proteinExistence type="inferred from homology"/>
<evidence type="ECO:0000256" key="4">
    <source>
        <dbReference type="ARBA" id="ARBA00034320"/>
    </source>
</evidence>
<dbReference type="GO" id="GO:0000166">
    <property type="term" value="F:nucleotide binding"/>
    <property type="evidence" value="ECO:0007669"/>
    <property type="project" value="UniProtKB-KW"/>
</dbReference>
<dbReference type="PANTHER" id="PTHR13748">
    <property type="entry name" value="COBW-RELATED"/>
    <property type="match status" value="1"/>
</dbReference>
<dbReference type="GO" id="GO:0016787">
    <property type="term" value="F:hydrolase activity"/>
    <property type="evidence" value="ECO:0007669"/>
    <property type="project" value="UniProtKB-KW"/>
</dbReference>
<comment type="function">
    <text evidence="5">Zinc chaperone that directly transfers zinc cofactor to target proteins, thereby activating them. Zinc is transferred from the CXCC motif in the GTPase domain to the zinc binding site in target proteins in a process requiring GTP hydrolysis.</text>
</comment>
<dbReference type="AlphaFoldDB" id="A0A2Z4PR64"/>
<dbReference type="EMBL" id="CP016181">
    <property type="protein sequence ID" value="AWY00088.1"/>
    <property type="molecule type" value="Genomic_DNA"/>
</dbReference>
<dbReference type="RefSeq" id="WP_112137429.1">
    <property type="nucleotide sequence ID" value="NZ_CP016181.1"/>
</dbReference>
<dbReference type="CDD" id="cd03112">
    <property type="entry name" value="CobW-like"/>
    <property type="match status" value="1"/>
</dbReference>
<dbReference type="Pfam" id="PF02492">
    <property type="entry name" value="cobW"/>
    <property type="match status" value="1"/>
</dbReference>
<dbReference type="InterPro" id="IPR051316">
    <property type="entry name" value="Zinc-reg_GTPase_activator"/>
</dbReference>
<dbReference type="InterPro" id="IPR011629">
    <property type="entry name" value="CobW-like_C"/>
</dbReference>
<dbReference type="SMART" id="SM00833">
    <property type="entry name" value="CobW_C"/>
    <property type="match status" value="1"/>
</dbReference>
<name>A0A2Z4PR64_9GAMM</name>
<dbReference type="InterPro" id="IPR036627">
    <property type="entry name" value="CobW-likC_sf"/>
</dbReference>
<dbReference type="Gene3D" id="3.40.50.300">
    <property type="entry name" value="P-loop containing nucleotide triphosphate hydrolases"/>
    <property type="match status" value="1"/>
</dbReference>
<keyword evidence="2" id="KW-0378">Hydrolase</keyword>
<keyword evidence="3" id="KW-0143">Chaperone</keyword>
<evidence type="ECO:0000256" key="2">
    <source>
        <dbReference type="ARBA" id="ARBA00022801"/>
    </source>
</evidence>